<dbReference type="EMBL" id="QXTF01000002">
    <property type="protein sequence ID" value="RIX29066.1"/>
    <property type="molecule type" value="Genomic_DNA"/>
</dbReference>
<reference evidence="1 2" key="1">
    <citation type="submission" date="2018-09" db="EMBL/GenBank/DDBJ databases">
        <title>Sphingomonas sp. DAC4.</title>
        <authorList>
            <person name="Seo T."/>
        </authorList>
    </citation>
    <scope>NUCLEOTIDE SEQUENCE [LARGE SCALE GENOMIC DNA]</scope>
    <source>
        <strain evidence="1 2">DAC4</strain>
    </source>
</reference>
<accession>A0A418PZJ7</accession>
<evidence type="ECO:0000313" key="1">
    <source>
        <dbReference type="EMBL" id="RIX29066.1"/>
    </source>
</evidence>
<comment type="caution">
    <text evidence="1">The sequence shown here is derived from an EMBL/GenBank/DDBJ whole genome shotgun (WGS) entry which is preliminary data.</text>
</comment>
<organism evidence="1 2">
    <name type="scientific">Sphingomonas edaphi</name>
    <dbReference type="NCBI Taxonomy" id="2315689"/>
    <lineage>
        <taxon>Bacteria</taxon>
        <taxon>Pseudomonadati</taxon>
        <taxon>Pseudomonadota</taxon>
        <taxon>Alphaproteobacteria</taxon>
        <taxon>Sphingomonadales</taxon>
        <taxon>Sphingomonadaceae</taxon>
        <taxon>Sphingomonas</taxon>
    </lineage>
</organism>
<name>A0A418PZJ7_9SPHN</name>
<dbReference type="Proteomes" id="UP000285023">
    <property type="component" value="Unassembled WGS sequence"/>
</dbReference>
<evidence type="ECO:0000313" key="2">
    <source>
        <dbReference type="Proteomes" id="UP000285023"/>
    </source>
</evidence>
<proteinExistence type="predicted"/>
<dbReference type="AlphaFoldDB" id="A0A418PZJ7"/>
<keyword evidence="2" id="KW-1185">Reference proteome</keyword>
<protein>
    <submittedName>
        <fullName evidence="1">Uncharacterized protein</fullName>
    </submittedName>
</protein>
<gene>
    <name evidence="1" type="ORF">D3M59_07000</name>
</gene>
<sequence>MIVAVAAAGCGTERSSKPLNGSQYDLPVANSVQNFEGVPAETTPARSSVFTPLDEASCKLIEQNRDEGSYWRRQCPGPAGYSVEWTESDLRQGLEILKDGRRTDLQLSGIAAKGAFNHLGPRIEWRGNNGSLLDRMAVRVLVADGAEPAKPDKSLLAVVTLAPSPCVIAVVQPGQGQSDEARHISDGPAQPCLGR</sequence>